<dbReference type="AlphaFoldDB" id="A9BKZ0"/>
<geneLocation type="nucleomorph" evidence="1"/>
<dbReference type="EMBL" id="CP000882">
    <property type="protein sequence ID" value="ABW98145.1"/>
    <property type="molecule type" value="Genomic_DNA"/>
</dbReference>
<dbReference type="GeneID" id="5739687"/>
<sequence length="233" mass="28799">MLFFGGELHRKIFKKIFKLRMKNLEIFKNLDKLQNFKKKGKIFVDFKKKKTLLKFLVLIKKLESLFELFKPKQKRISPNKITLNLNLFSQILEVNKKRKTLFLKKYLLKLKILSENFSRINYNIILIRKFFRIFEKIIFELIFQEILKVCNLVHFSIKNYEKNKENLLKFLKKNKNYFFLYKFSKLVFFNFQKNLFKNLYWDKKGILKKNSKNISSFKKFQTNYFFFYLENFI</sequence>
<proteinExistence type="predicted"/>
<keyword evidence="1" id="KW-0542">Nucleomorph</keyword>
<accession>A9BKZ0</accession>
<evidence type="ECO:0000313" key="2">
    <source>
        <dbReference type="Proteomes" id="UP000243127"/>
    </source>
</evidence>
<dbReference type="RefSeq" id="XP_001712470.1">
    <property type="nucleotide sequence ID" value="XM_001712418.1"/>
</dbReference>
<organism evidence="1 2">
    <name type="scientific">Hemiselmis andersenii</name>
    <name type="common">Cryptophyte alga</name>
    <dbReference type="NCBI Taxonomy" id="464988"/>
    <lineage>
        <taxon>Eukaryota</taxon>
        <taxon>Cryptophyceae</taxon>
        <taxon>Cryptomonadales</taxon>
        <taxon>Hemiselmidaceae</taxon>
        <taxon>Hemiselmis</taxon>
    </lineage>
</organism>
<protein>
    <submittedName>
        <fullName evidence="1">Uncharacterized protein</fullName>
    </submittedName>
</protein>
<reference evidence="1 2" key="1">
    <citation type="journal article" date="2007" name="Proc. Natl. Acad. Sci. U.S.A.">
        <title>Nucleomorph genome of Hemiselmis andersenii reveals complete intron loss and compaction as a driver of protein structure and function.</title>
        <authorList>
            <person name="Lane C.E."/>
            <person name="van den Heuvel K."/>
            <person name="Kozera C."/>
            <person name="Curtis B.A."/>
            <person name="Parsons B.J."/>
            <person name="Bowman S."/>
            <person name="Archibald J.M."/>
        </authorList>
    </citation>
    <scope>NUCLEOTIDE SEQUENCE [LARGE SCALE GENOMIC DNA]</scope>
    <source>
        <strain evidence="1 2">CCMP644</strain>
    </source>
</reference>
<dbReference type="Proteomes" id="UP000243127">
    <property type="component" value="Nucleomorph 2"/>
</dbReference>
<evidence type="ECO:0000313" key="1">
    <source>
        <dbReference type="EMBL" id="ABW98145.1"/>
    </source>
</evidence>
<gene>
    <name evidence="1" type="ORF">HAN_2g327</name>
</gene>
<name>A9BKZ0_HEMAN</name>